<dbReference type="SUPFAM" id="SSF53955">
    <property type="entry name" value="Lysozyme-like"/>
    <property type="match status" value="1"/>
</dbReference>
<dbReference type="EMBL" id="JFAX01000014">
    <property type="protein sequence ID" value="EXI66597.1"/>
    <property type="molecule type" value="Genomic_DNA"/>
</dbReference>
<dbReference type="InterPro" id="IPR023346">
    <property type="entry name" value="Lysozyme-like_dom_sf"/>
</dbReference>
<dbReference type="AlphaFoldDB" id="A0A011NPQ3"/>
<accession>A0A011NPQ3</accession>
<proteinExistence type="inferred from homology"/>
<evidence type="ECO:0000313" key="3">
    <source>
        <dbReference type="EMBL" id="EXI66597.1"/>
    </source>
</evidence>
<dbReference type="STRING" id="1454001.AW08_02502"/>
<comment type="caution">
    <text evidence="3">The sequence shown here is derived from an EMBL/GenBank/DDBJ whole genome shotgun (WGS) entry which is preliminary data.</text>
</comment>
<dbReference type="Pfam" id="PF01464">
    <property type="entry name" value="SLT"/>
    <property type="match status" value="1"/>
</dbReference>
<dbReference type="PANTHER" id="PTHR37423">
    <property type="entry name" value="SOLUBLE LYTIC MUREIN TRANSGLYCOSYLASE-RELATED"/>
    <property type="match status" value="1"/>
</dbReference>
<evidence type="ECO:0000259" key="2">
    <source>
        <dbReference type="Pfam" id="PF01464"/>
    </source>
</evidence>
<evidence type="ECO:0000256" key="1">
    <source>
        <dbReference type="ARBA" id="ARBA00007734"/>
    </source>
</evidence>
<name>A0A011NPQ3_9PROT</name>
<dbReference type="EC" id="4.2.2.-" evidence="3"/>
<keyword evidence="3" id="KW-0456">Lyase</keyword>
<reference evidence="3" key="1">
    <citation type="submission" date="2014-02" db="EMBL/GenBank/DDBJ databases">
        <title>Expanding our view of genomic diversity in Candidatus Accumulibacter clades.</title>
        <authorList>
            <person name="Skennerton C.T."/>
            <person name="Barr J.J."/>
            <person name="Slater F.R."/>
            <person name="Bond P.L."/>
            <person name="Tyson G.W."/>
        </authorList>
    </citation>
    <scope>NUCLEOTIDE SEQUENCE [LARGE SCALE GENOMIC DNA]</scope>
</reference>
<feature type="domain" description="Transglycosylase SLT" evidence="2">
    <location>
        <begin position="127"/>
        <end position="222"/>
    </location>
</feature>
<dbReference type="PATRIC" id="fig|1454001.3.peg.2557"/>
<dbReference type="Gene3D" id="1.10.530.10">
    <property type="match status" value="1"/>
</dbReference>
<organism evidence="3 4">
    <name type="scientific">Candidatus Accumulibacter adjunctus</name>
    <dbReference type="NCBI Taxonomy" id="1454001"/>
    <lineage>
        <taxon>Bacteria</taxon>
        <taxon>Pseudomonadati</taxon>
        <taxon>Pseudomonadota</taxon>
        <taxon>Betaproteobacteria</taxon>
        <taxon>Candidatus Accumulibacter</taxon>
    </lineage>
</organism>
<protein>
    <submittedName>
        <fullName evidence="3">Membrane-bound lytic murein transglycosylase F</fullName>
        <ecNumber evidence="3">4.2.2.-</ecNumber>
    </submittedName>
</protein>
<dbReference type="GO" id="GO:0016829">
    <property type="term" value="F:lyase activity"/>
    <property type="evidence" value="ECO:0007669"/>
    <property type="project" value="UniProtKB-KW"/>
</dbReference>
<dbReference type="Proteomes" id="UP000020218">
    <property type="component" value="Unassembled WGS sequence"/>
</dbReference>
<dbReference type="CDD" id="cd00254">
    <property type="entry name" value="LT-like"/>
    <property type="match status" value="1"/>
</dbReference>
<gene>
    <name evidence="3" type="primary">mltF</name>
    <name evidence="3" type="ORF">AW08_02502</name>
</gene>
<dbReference type="PANTHER" id="PTHR37423:SF2">
    <property type="entry name" value="MEMBRANE-BOUND LYTIC MUREIN TRANSGLYCOSYLASE C"/>
    <property type="match status" value="1"/>
</dbReference>
<sequence>MLSNPAWRWKGGRIVPAIADRLNGKHTITAFDPDRARTRCLRVVPLVPLLTLLLAGLAATPARSATVGDVFVSYSADGVPSYASHRRDASYRLFIRGEKVPEVRSRVVPRANSDDHQQGKRQLAPLIDHYARLHDVQPALVAAVVKIESGFNMRAVSPKGAAGAMQLMPATAARYGVTDPVDAAQNIDAGVRHLKELLVQHQGNIALALAAYNAGEGAVARHGGRIPPYRETMLYVPAVLAAAARGTRQ</sequence>
<keyword evidence="4" id="KW-1185">Reference proteome</keyword>
<dbReference type="InterPro" id="IPR008258">
    <property type="entry name" value="Transglycosylase_SLT_dom_1"/>
</dbReference>
<comment type="similarity">
    <text evidence="1">Belongs to the transglycosylase Slt family.</text>
</comment>
<evidence type="ECO:0000313" key="4">
    <source>
        <dbReference type="Proteomes" id="UP000020218"/>
    </source>
</evidence>